<dbReference type="InterPro" id="IPR021090">
    <property type="entry name" value="SPIDER"/>
</dbReference>
<dbReference type="SMART" id="SM00326">
    <property type="entry name" value="SH3"/>
    <property type="match status" value="1"/>
</dbReference>
<evidence type="ECO:0000259" key="5">
    <source>
        <dbReference type="PROSITE" id="PS50002"/>
    </source>
</evidence>
<dbReference type="Pfam" id="PF07653">
    <property type="entry name" value="SH3_2"/>
    <property type="match status" value="1"/>
</dbReference>
<feature type="region of interest" description="Disordered" evidence="4">
    <location>
        <begin position="1"/>
        <end position="70"/>
    </location>
</feature>
<dbReference type="AlphaFoldDB" id="A0A6P3VL82"/>
<name>A0A6P3VL82_CLUHA</name>
<keyword evidence="1 3" id="KW-0728">SH3 domain</keyword>
<dbReference type="OrthoDB" id="10047268at2759"/>
<dbReference type="RefSeq" id="XP_012674862.1">
    <property type="nucleotide sequence ID" value="XM_012819408.3"/>
</dbReference>
<reference evidence="7" key="1">
    <citation type="submission" date="2025-08" db="UniProtKB">
        <authorList>
            <consortium name="RefSeq"/>
        </authorList>
    </citation>
    <scope>IDENTIFICATION</scope>
</reference>
<dbReference type="PANTHER" id="PTHR12301">
    <property type="entry name" value="SAM-DOMAIN, SH3 AND NUCLEAR LOCALIZATION SIGNALS PROTEIN RELATED"/>
    <property type="match status" value="1"/>
</dbReference>
<dbReference type="PROSITE" id="PS50002">
    <property type="entry name" value="SH3"/>
    <property type="match status" value="1"/>
</dbReference>
<evidence type="ECO:0000256" key="2">
    <source>
        <dbReference type="ARBA" id="ARBA00022553"/>
    </source>
</evidence>
<dbReference type="GeneID" id="105893067"/>
<gene>
    <name evidence="7" type="primary">sash3</name>
</gene>
<evidence type="ECO:0000256" key="1">
    <source>
        <dbReference type="ARBA" id="ARBA00022443"/>
    </source>
</evidence>
<keyword evidence="2" id="KW-0597">Phosphoprotein</keyword>
<sequence>MLRRKPSNASEKEQVPGQKKKLTLQRSSSFKDFMKHKPSSPVVPEPDPTFDEALFEGAGHEDTGKSKPGKWRKIINRTMTRKTSKMVQKALAEEGLDSGEDGPASPVSNDWFPNMTPGQRTSVCSTGSGDTLHSPVSRQISGCGDRQSLDSGYSQRDSMKLDDATGATYNGPFCGRALVHTDFTPSPYDFESLKLQKGDIIQIIEKPPAGTWTGKLNNKVGTFKFIYVKILPEESTPAKRKRFSSQDRRNKPKPKTLEEVLERIGLTELGNLLSMQGFQSLEDFGGLKESHLNELNITDPEHRTKILTLVDLLHDYGDESDVEEEEKTEENPEVPRDSGCFESTENLENGRDELETEPQAESKPELETEQESEINDVQEQLQDLVLEEGS</sequence>
<feature type="compositionally biased region" description="Acidic residues" evidence="4">
    <location>
        <begin position="319"/>
        <end position="328"/>
    </location>
</feature>
<feature type="domain" description="SH3" evidence="5">
    <location>
        <begin position="172"/>
        <end position="233"/>
    </location>
</feature>
<dbReference type="SUPFAM" id="SSF50044">
    <property type="entry name" value="SH3-domain"/>
    <property type="match status" value="1"/>
</dbReference>
<evidence type="ECO:0000313" key="6">
    <source>
        <dbReference type="Proteomes" id="UP000515152"/>
    </source>
</evidence>
<dbReference type="InterPro" id="IPR001660">
    <property type="entry name" value="SAM"/>
</dbReference>
<evidence type="ECO:0000256" key="3">
    <source>
        <dbReference type="PROSITE-ProRule" id="PRU00192"/>
    </source>
</evidence>
<feature type="compositionally biased region" description="Acidic residues" evidence="4">
    <location>
        <begin position="367"/>
        <end position="376"/>
    </location>
</feature>
<dbReference type="InterPro" id="IPR013761">
    <property type="entry name" value="SAM/pointed_sf"/>
</dbReference>
<evidence type="ECO:0000256" key="4">
    <source>
        <dbReference type="SAM" id="MobiDB-lite"/>
    </source>
</evidence>
<evidence type="ECO:0000313" key="7">
    <source>
        <dbReference type="RefSeq" id="XP_012674862.1"/>
    </source>
</evidence>
<organism evidence="6 7">
    <name type="scientific">Clupea harengus</name>
    <name type="common">Atlantic herring</name>
    <dbReference type="NCBI Taxonomy" id="7950"/>
    <lineage>
        <taxon>Eukaryota</taxon>
        <taxon>Metazoa</taxon>
        <taxon>Chordata</taxon>
        <taxon>Craniata</taxon>
        <taxon>Vertebrata</taxon>
        <taxon>Euteleostomi</taxon>
        <taxon>Actinopterygii</taxon>
        <taxon>Neopterygii</taxon>
        <taxon>Teleostei</taxon>
        <taxon>Clupei</taxon>
        <taxon>Clupeiformes</taxon>
        <taxon>Clupeoidei</taxon>
        <taxon>Clupeidae</taxon>
        <taxon>Clupea</taxon>
    </lineage>
</organism>
<dbReference type="Proteomes" id="UP000515152">
    <property type="component" value="Chromosome 20"/>
</dbReference>
<dbReference type="Pfam" id="PF00536">
    <property type="entry name" value="SAM_1"/>
    <property type="match status" value="1"/>
</dbReference>
<dbReference type="Pfam" id="PF12485">
    <property type="entry name" value="SPIDER"/>
    <property type="match status" value="1"/>
</dbReference>
<dbReference type="InterPro" id="IPR036028">
    <property type="entry name" value="SH3-like_dom_sf"/>
</dbReference>
<proteinExistence type="predicted"/>
<dbReference type="SMART" id="SM00454">
    <property type="entry name" value="SAM"/>
    <property type="match status" value="1"/>
</dbReference>
<dbReference type="Gene3D" id="2.30.30.40">
    <property type="entry name" value="SH3 Domains"/>
    <property type="match status" value="1"/>
</dbReference>
<dbReference type="CDD" id="cd09493">
    <property type="entry name" value="SAM_SASH-like"/>
    <property type="match status" value="1"/>
</dbReference>
<dbReference type="PANTHER" id="PTHR12301:SF5">
    <property type="entry name" value="SAM AND SH3 DOMAIN-CONTAINING PROTEIN 3"/>
    <property type="match status" value="1"/>
</dbReference>
<dbReference type="InterPro" id="IPR051725">
    <property type="entry name" value="SAM-SH3_domain_protein"/>
</dbReference>
<accession>A0A6P3VL82</accession>
<keyword evidence="6" id="KW-1185">Reference proteome</keyword>
<feature type="region of interest" description="Disordered" evidence="4">
    <location>
        <begin position="319"/>
        <end position="390"/>
    </location>
</feature>
<dbReference type="KEGG" id="char:105893067"/>
<dbReference type="Gene3D" id="1.10.150.50">
    <property type="entry name" value="Transcription Factor, Ets-1"/>
    <property type="match status" value="1"/>
</dbReference>
<dbReference type="CTD" id="54440"/>
<protein>
    <submittedName>
        <fullName evidence="7">SAM and SH3 domain-containing protein 3</fullName>
    </submittedName>
</protein>
<dbReference type="InterPro" id="IPR001452">
    <property type="entry name" value="SH3_domain"/>
</dbReference>
<dbReference type="SUPFAM" id="SSF47769">
    <property type="entry name" value="SAM/Pointed domain"/>
    <property type="match status" value="1"/>
</dbReference>